<evidence type="ECO:0000256" key="2">
    <source>
        <dbReference type="ARBA" id="ARBA00023082"/>
    </source>
</evidence>
<dbReference type="EMBL" id="JACJLA010000009">
    <property type="protein sequence ID" value="MBM6912851.1"/>
    <property type="molecule type" value="Genomic_DNA"/>
</dbReference>
<sequence>MLSDYMKELEKIKLLTPEEEHELWRRYHEEGDEEARMSIIEHYQPLVFREAMEYRQMVADVMDCVQEGTVGLMEAIERYDVTKGVAFSLYAVHRIRGRIVDFLRKEGRSGVVLGGSPDEEEYWWERLPDEGPSTEATVEERAYQGLVTEALAKLPAQERRVMEEIYIADRAVGEVAGDMETSHSYIYRLHRQGIKRLRGILSRTRKAWRE</sequence>
<feature type="domain" description="RNA polymerase sigma-70 region 2" evidence="6">
    <location>
        <begin position="39"/>
        <end position="108"/>
    </location>
</feature>
<dbReference type="PANTHER" id="PTHR30385">
    <property type="entry name" value="SIGMA FACTOR F FLAGELLAR"/>
    <property type="match status" value="1"/>
</dbReference>
<evidence type="ECO:0000313" key="8">
    <source>
        <dbReference type="EMBL" id="MBM6912851.1"/>
    </source>
</evidence>
<dbReference type="InterPro" id="IPR014284">
    <property type="entry name" value="RNA_pol_sigma-70_dom"/>
</dbReference>
<evidence type="ECO:0000259" key="5">
    <source>
        <dbReference type="Pfam" id="PF00140"/>
    </source>
</evidence>
<gene>
    <name evidence="8" type="ORF">H6A01_05885</name>
</gene>
<evidence type="ECO:0000259" key="7">
    <source>
        <dbReference type="Pfam" id="PF04545"/>
    </source>
</evidence>
<evidence type="ECO:0000313" key="9">
    <source>
        <dbReference type="Proteomes" id="UP000707138"/>
    </source>
</evidence>
<dbReference type="NCBIfam" id="TIGR02937">
    <property type="entry name" value="sigma70-ECF"/>
    <property type="match status" value="1"/>
</dbReference>
<keyword evidence="9" id="KW-1185">Reference proteome</keyword>
<name>A0ABS2GFD8_9FIRM</name>
<dbReference type="InterPro" id="IPR013324">
    <property type="entry name" value="RNA_pol_sigma_r3/r4-like"/>
</dbReference>
<dbReference type="Gene3D" id="1.20.120.1810">
    <property type="match status" value="1"/>
</dbReference>
<dbReference type="Pfam" id="PF00140">
    <property type="entry name" value="Sigma70_r1_2"/>
    <property type="match status" value="1"/>
</dbReference>
<dbReference type="InterPro" id="IPR007627">
    <property type="entry name" value="RNA_pol_sigma70_r2"/>
</dbReference>
<feature type="domain" description="RNA polymerase sigma-70 region 4" evidence="7">
    <location>
        <begin position="150"/>
        <end position="198"/>
    </location>
</feature>
<protein>
    <submittedName>
        <fullName evidence="8">Sigma-70 family RNA polymerase sigma factor</fullName>
    </submittedName>
</protein>
<evidence type="ECO:0000259" key="6">
    <source>
        <dbReference type="Pfam" id="PF04542"/>
    </source>
</evidence>
<dbReference type="Pfam" id="PF04542">
    <property type="entry name" value="Sigma70_r2"/>
    <property type="match status" value="1"/>
</dbReference>
<dbReference type="InterPro" id="IPR009042">
    <property type="entry name" value="RNA_pol_sigma70_r1_2"/>
</dbReference>
<reference evidence="8 9" key="1">
    <citation type="journal article" date="2021" name="Sci. Rep.">
        <title>The distribution of antibiotic resistance genes in chicken gut microbiota commensals.</title>
        <authorList>
            <person name="Juricova H."/>
            <person name="Matiasovicova J."/>
            <person name="Kubasova T."/>
            <person name="Cejkova D."/>
            <person name="Rychlik I."/>
        </authorList>
    </citation>
    <scope>NUCLEOTIDE SEQUENCE [LARGE SCALE GENOMIC DNA]</scope>
    <source>
        <strain evidence="8 9">An537</strain>
    </source>
</reference>
<keyword evidence="4" id="KW-0804">Transcription</keyword>
<keyword evidence="2" id="KW-0731">Sigma factor</keyword>
<comment type="caution">
    <text evidence="8">The sequence shown here is derived from an EMBL/GenBank/DDBJ whole genome shotgun (WGS) entry which is preliminary data.</text>
</comment>
<dbReference type="InterPro" id="IPR007630">
    <property type="entry name" value="RNA_pol_sigma70_r4"/>
</dbReference>
<dbReference type="Proteomes" id="UP000707138">
    <property type="component" value="Unassembled WGS sequence"/>
</dbReference>
<dbReference type="InterPro" id="IPR036388">
    <property type="entry name" value="WH-like_DNA-bd_sf"/>
</dbReference>
<dbReference type="InterPro" id="IPR013325">
    <property type="entry name" value="RNA_pol_sigma_r2"/>
</dbReference>
<keyword evidence="3" id="KW-0238">DNA-binding</keyword>
<evidence type="ECO:0000256" key="1">
    <source>
        <dbReference type="ARBA" id="ARBA00023015"/>
    </source>
</evidence>
<proteinExistence type="predicted"/>
<evidence type="ECO:0000256" key="4">
    <source>
        <dbReference type="ARBA" id="ARBA00023163"/>
    </source>
</evidence>
<dbReference type="SUPFAM" id="SSF88659">
    <property type="entry name" value="Sigma3 and sigma4 domains of RNA polymerase sigma factors"/>
    <property type="match status" value="1"/>
</dbReference>
<feature type="domain" description="RNA polymerase sigma-70 region 1.2" evidence="5">
    <location>
        <begin position="2"/>
        <end position="32"/>
    </location>
</feature>
<evidence type="ECO:0000256" key="3">
    <source>
        <dbReference type="ARBA" id="ARBA00023125"/>
    </source>
</evidence>
<keyword evidence="1" id="KW-0805">Transcription regulation</keyword>
<dbReference type="SUPFAM" id="SSF88946">
    <property type="entry name" value="Sigma2 domain of RNA polymerase sigma factors"/>
    <property type="match status" value="1"/>
</dbReference>
<dbReference type="Gene3D" id="1.10.10.10">
    <property type="entry name" value="Winged helix-like DNA-binding domain superfamily/Winged helix DNA-binding domain"/>
    <property type="match status" value="1"/>
</dbReference>
<accession>A0ABS2GFD8</accession>
<dbReference type="Pfam" id="PF04545">
    <property type="entry name" value="Sigma70_r4"/>
    <property type="match status" value="1"/>
</dbReference>
<dbReference type="RefSeq" id="WP_205087886.1">
    <property type="nucleotide sequence ID" value="NZ_JACJLA010000009.1"/>
</dbReference>
<organism evidence="8 9">
    <name type="scientific">Veillonella magna</name>
    <dbReference type="NCBI Taxonomy" id="464322"/>
    <lineage>
        <taxon>Bacteria</taxon>
        <taxon>Bacillati</taxon>
        <taxon>Bacillota</taxon>
        <taxon>Negativicutes</taxon>
        <taxon>Veillonellales</taxon>
        <taxon>Veillonellaceae</taxon>
        <taxon>Veillonella</taxon>
    </lineage>
</organism>